<dbReference type="EMBL" id="KQ981880">
    <property type="protein sequence ID" value="KYN33915.1"/>
    <property type="molecule type" value="Genomic_DNA"/>
</dbReference>
<keyword evidence="2" id="KW-1133">Transmembrane helix</keyword>
<keyword evidence="2" id="KW-0812">Transmembrane</keyword>
<reference evidence="3 4" key="1">
    <citation type="submission" date="2016-03" db="EMBL/GenBank/DDBJ databases">
        <title>Trachymyrmex septentrionalis WGS genome.</title>
        <authorList>
            <person name="Nygaard S."/>
            <person name="Hu H."/>
            <person name="Boomsma J."/>
            <person name="Zhang G."/>
        </authorList>
    </citation>
    <scope>NUCLEOTIDE SEQUENCE [LARGE SCALE GENOMIC DNA]</scope>
    <source>
        <strain evidence="3">Tsep2-gDNA-1</strain>
        <tissue evidence="3">Whole body</tissue>
    </source>
</reference>
<accession>A0A195F019</accession>
<evidence type="ECO:0000313" key="3">
    <source>
        <dbReference type="EMBL" id="KYN33915.1"/>
    </source>
</evidence>
<evidence type="ECO:0000256" key="2">
    <source>
        <dbReference type="SAM" id="Phobius"/>
    </source>
</evidence>
<keyword evidence="2" id="KW-0472">Membrane</keyword>
<evidence type="ECO:0000256" key="1">
    <source>
        <dbReference type="SAM" id="MobiDB-lite"/>
    </source>
</evidence>
<dbReference type="AlphaFoldDB" id="A0A195F019"/>
<evidence type="ECO:0000313" key="4">
    <source>
        <dbReference type="Proteomes" id="UP000078541"/>
    </source>
</evidence>
<organism evidence="3 4">
    <name type="scientific">Trachymyrmex septentrionalis</name>
    <dbReference type="NCBI Taxonomy" id="34720"/>
    <lineage>
        <taxon>Eukaryota</taxon>
        <taxon>Metazoa</taxon>
        <taxon>Ecdysozoa</taxon>
        <taxon>Arthropoda</taxon>
        <taxon>Hexapoda</taxon>
        <taxon>Insecta</taxon>
        <taxon>Pterygota</taxon>
        <taxon>Neoptera</taxon>
        <taxon>Endopterygota</taxon>
        <taxon>Hymenoptera</taxon>
        <taxon>Apocrita</taxon>
        <taxon>Aculeata</taxon>
        <taxon>Formicoidea</taxon>
        <taxon>Formicidae</taxon>
        <taxon>Myrmicinae</taxon>
        <taxon>Trachymyrmex</taxon>
    </lineage>
</organism>
<proteinExistence type="predicted"/>
<keyword evidence="4" id="KW-1185">Reference proteome</keyword>
<protein>
    <submittedName>
        <fullName evidence="3">Uncharacterized protein</fullName>
    </submittedName>
</protein>
<dbReference type="Proteomes" id="UP000078541">
    <property type="component" value="Unassembled WGS sequence"/>
</dbReference>
<feature type="compositionally biased region" description="Low complexity" evidence="1">
    <location>
        <begin position="55"/>
        <end position="71"/>
    </location>
</feature>
<name>A0A195F019_9HYME</name>
<feature type="region of interest" description="Disordered" evidence="1">
    <location>
        <begin position="49"/>
        <end position="75"/>
    </location>
</feature>
<gene>
    <name evidence="3" type="ORF">ALC56_11728</name>
</gene>
<sequence length="112" mass="12637">MELVCDFFGDEMPLTGFFVLWLLVLHRTPPLVAYWGMLAGLPEAMKKTISTESTPRGIPSNNSGSPPSSEVGPKDSGWKVIEYSFSRSSEGQNFEVLKSCWDNLKKTRKFFR</sequence>
<feature type="transmembrane region" description="Helical" evidence="2">
    <location>
        <begin position="18"/>
        <end position="37"/>
    </location>
</feature>